<dbReference type="FunFam" id="3.40.1190.20:FF:000001">
    <property type="entry name" value="Phosphofructokinase"/>
    <property type="match status" value="1"/>
</dbReference>
<dbReference type="CDD" id="cd01164">
    <property type="entry name" value="FruK_PfkB_like"/>
    <property type="match status" value="1"/>
</dbReference>
<sequence length="310" mass="33599">MIYTCTLNPAVDYVVRVENFQTGDLNRSESADLYAGGKGINVSRLLKRLGHETCAIGFVGGFTGEFIKSELDREGVFHRFTSVNGVTRINVKLKSGTETEINGPTPTILEEESNRLVQLTGELTEHDWLHIGGSIPSCLPAEYAGTLIATARKKGARVVVDTSGAALKALLPYHPFFIKPNHHELSELFNTNVNTKEEAAFMAKKLVDGGIENVIVSMGSDGAVFVNNESIYFATSPKGKVKNTVGAGDSMVAVFMAKIDAGLESHEAFHWAVAAGSATAFSDDLCTKEEVEDVYSRVEIIKVEQEGWAH</sequence>
<dbReference type="RefSeq" id="WP_073710219.1">
    <property type="nucleotide sequence ID" value="NZ_MRWQ01000001.1"/>
</dbReference>
<organism evidence="10 11">
    <name type="scientific">Domibacillus mangrovi</name>
    <dbReference type="NCBI Taxonomy" id="1714354"/>
    <lineage>
        <taxon>Bacteria</taxon>
        <taxon>Bacillati</taxon>
        <taxon>Bacillota</taxon>
        <taxon>Bacilli</taxon>
        <taxon>Bacillales</taxon>
        <taxon>Bacillaceae</taxon>
        <taxon>Domibacillus</taxon>
    </lineage>
</organism>
<evidence type="ECO:0000313" key="11">
    <source>
        <dbReference type="Proteomes" id="UP000186524"/>
    </source>
</evidence>
<evidence type="ECO:0000256" key="1">
    <source>
        <dbReference type="ARBA" id="ARBA00005380"/>
    </source>
</evidence>
<feature type="domain" description="Carbohydrate kinase PfkB" evidence="9">
    <location>
        <begin position="11"/>
        <end position="282"/>
    </location>
</feature>
<dbReference type="InterPro" id="IPR022463">
    <property type="entry name" value="1-PFruKinase"/>
</dbReference>
<dbReference type="GO" id="GO:0016052">
    <property type="term" value="P:carbohydrate catabolic process"/>
    <property type="evidence" value="ECO:0007669"/>
    <property type="project" value="UniProtKB-ARBA"/>
</dbReference>
<dbReference type="GO" id="GO:0005988">
    <property type="term" value="P:lactose metabolic process"/>
    <property type="evidence" value="ECO:0007669"/>
    <property type="project" value="UniProtKB-KW"/>
</dbReference>
<dbReference type="Pfam" id="PF00294">
    <property type="entry name" value="PfkB"/>
    <property type="match status" value="1"/>
</dbReference>
<dbReference type="AlphaFoldDB" id="A0A1Q5P7Y5"/>
<dbReference type="NCBIfam" id="TIGR03828">
    <property type="entry name" value="pfkB"/>
    <property type="match status" value="1"/>
</dbReference>
<dbReference type="InterPro" id="IPR002173">
    <property type="entry name" value="Carboh/pur_kinase_PfkB_CS"/>
</dbReference>
<proteinExistence type="inferred from homology"/>
<keyword evidence="5 7" id="KW-0067">ATP-binding</keyword>
<dbReference type="GO" id="GO:0008662">
    <property type="term" value="F:1-phosphofructokinase activity"/>
    <property type="evidence" value="ECO:0007669"/>
    <property type="project" value="UniProtKB-UniRule"/>
</dbReference>
<keyword evidence="4 8" id="KW-0418">Kinase</keyword>
<evidence type="ECO:0000256" key="7">
    <source>
        <dbReference type="PIRNR" id="PIRNR000535"/>
    </source>
</evidence>
<dbReference type="NCBIfam" id="TIGR03168">
    <property type="entry name" value="1-PFK"/>
    <property type="match status" value="1"/>
</dbReference>
<dbReference type="PIRSF" id="PIRSF000535">
    <property type="entry name" value="1PFK/6PFK/LacC"/>
    <property type="match status" value="1"/>
</dbReference>
<comment type="caution">
    <text evidence="10">The sequence shown here is derived from an EMBL/GenBank/DDBJ whole genome shotgun (WGS) entry which is preliminary data.</text>
</comment>
<dbReference type="PANTHER" id="PTHR46566">
    <property type="entry name" value="1-PHOSPHOFRUCTOKINASE-RELATED"/>
    <property type="match status" value="1"/>
</dbReference>
<dbReference type="GO" id="GO:0009024">
    <property type="term" value="F:tagatose-6-phosphate kinase activity"/>
    <property type="evidence" value="ECO:0007669"/>
    <property type="project" value="UniProtKB-EC"/>
</dbReference>
<evidence type="ECO:0000259" key="9">
    <source>
        <dbReference type="Pfam" id="PF00294"/>
    </source>
</evidence>
<evidence type="ECO:0000256" key="5">
    <source>
        <dbReference type="ARBA" id="ARBA00022840"/>
    </source>
</evidence>
<dbReference type="UniPathway" id="UPA00704">
    <property type="reaction ID" value="UER00715"/>
</dbReference>
<dbReference type="GO" id="GO:0005829">
    <property type="term" value="C:cytosol"/>
    <property type="evidence" value="ECO:0007669"/>
    <property type="project" value="TreeGrafter"/>
</dbReference>
<name>A0A1Q5P7Y5_9BACI</name>
<protein>
    <recommendedName>
        <fullName evidence="7">Tagatose-6-phosphate kinase</fullName>
        <ecNumber evidence="7">2.7.1.144</ecNumber>
    </recommendedName>
</protein>
<evidence type="ECO:0000256" key="8">
    <source>
        <dbReference type="RuleBase" id="RU369061"/>
    </source>
</evidence>
<keyword evidence="3 7" id="KW-0547">Nucleotide-binding</keyword>
<comment type="catalytic activity">
    <reaction evidence="6 8">
        <text>beta-D-fructose 1-phosphate + ATP = beta-D-fructose 1,6-bisphosphate + ADP + H(+)</text>
        <dbReference type="Rhea" id="RHEA:14213"/>
        <dbReference type="ChEBI" id="CHEBI:15378"/>
        <dbReference type="ChEBI" id="CHEBI:30616"/>
        <dbReference type="ChEBI" id="CHEBI:32966"/>
        <dbReference type="ChEBI" id="CHEBI:138881"/>
        <dbReference type="ChEBI" id="CHEBI:456216"/>
        <dbReference type="EC" id="2.7.1.56"/>
    </reaction>
</comment>
<dbReference type="STRING" id="1714354.BLL40_01975"/>
<gene>
    <name evidence="10" type="ORF">BLL40_01975</name>
</gene>
<accession>A0A1Q5P7Y5</accession>
<dbReference type="Proteomes" id="UP000186524">
    <property type="component" value="Unassembled WGS sequence"/>
</dbReference>
<dbReference type="SUPFAM" id="SSF53613">
    <property type="entry name" value="Ribokinase-like"/>
    <property type="match status" value="1"/>
</dbReference>
<comment type="catalytic activity">
    <reaction evidence="7">
        <text>D-tagatofuranose 6-phosphate + ATP = D-tagatofuranose 1,6-bisphosphate + ADP + H(+)</text>
        <dbReference type="Rhea" id="RHEA:12420"/>
        <dbReference type="ChEBI" id="CHEBI:15378"/>
        <dbReference type="ChEBI" id="CHEBI:30616"/>
        <dbReference type="ChEBI" id="CHEBI:58694"/>
        <dbReference type="ChEBI" id="CHEBI:58695"/>
        <dbReference type="ChEBI" id="CHEBI:456216"/>
        <dbReference type="EC" id="2.7.1.144"/>
    </reaction>
</comment>
<dbReference type="InterPro" id="IPR011611">
    <property type="entry name" value="PfkB_dom"/>
</dbReference>
<comment type="similarity">
    <text evidence="7">Belongs to the carbohydrate kinase PfkB family. LacC subfamily.</text>
</comment>
<evidence type="ECO:0000313" key="10">
    <source>
        <dbReference type="EMBL" id="OKL38212.1"/>
    </source>
</evidence>
<dbReference type="InterPro" id="IPR029056">
    <property type="entry name" value="Ribokinase-like"/>
</dbReference>
<evidence type="ECO:0000256" key="3">
    <source>
        <dbReference type="ARBA" id="ARBA00022741"/>
    </source>
</evidence>
<comment type="similarity">
    <text evidence="1">Belongs to the carbohydrate kinase pfkB family.</text>
</comment>
<dbReference type="EMBL" id="MRWQ01000001">
    <property type="protein sequence ID" value="OKL38212.1"/>
    <property type="molecule type" value="Genomic_DNA"/>
</dbReference>
<keyword evidence="2 7" id="KW-0808">Transferase</keyword>
<evidence type="ECO:0000256" key="4">
    <source>
        <dbReference type="ARBA" id="ARBA00022777"/>
    </source>
</evidence>
<dbReference type="GO" id="GO:0005524">
    <property type="term" value="F:ATP binding"/>
    <property type="evidence" value="ECO:0007669"/>
    <property type="project" value="UniProtKB-UniRule"/>
</dbReference>
<keyword evidence="7" id="KW-0423">Lactose metabolism</keyword>
<reference evidence="10 11" key="1">
    <citation type="submission" date="2016-12" db="EMBL/GenBank/DDBJ databases">
        <title>Domibacillus sp. SAOS 44 whole genome sequencing.</title>
        <authorList>
            <person name="Verma A."/>
            <person name="Krishnamurthi S."/>
        </authorList>
    </citation>
    <scope>NUCLEOTIDE SEQUENCE [LARGE SCALE GENOMIC DNA]</scope>
    <source>
        <strain evidence="10 11">SAOS 44</strain>
    </source>
</reference>
<evidence type="ECO:0000256" key="6">
    <source>
        <dbReference type="ARBA" id="ARBA00047745"/>
    </source>
</evidence>
<dbReference type="Gene3D" id="3.40.1190.20">
    <property type="match status" value="1"/>
</dbReference>
<dbReference type="OrthoDB" id="9801219at2"/>
<dbReference type="GO" id="GO:2001059">
    <property type="term" value="P:D-tagatose 6-phosphate catabolic process"/>
    <property type="evidence" value="ECO:0007669"/>
    <property type="project" value="UniProtKB-UniPathway"/>
</dbReference>
<keyword evidence="11" id="KW-1185">Reference proteome</keyword>
<comment type="pathway">
    <text evidence="7">Carbohydrate metabolism; D-tagatose 6-phosphate degradation; D-glyceraldehyde 3-phosphate and glycerone phosphate from D-tagatose 6-phosphate: step 1/2.</text>
</comment>
<dbReference type="InterPro" id="IPR017583">
    <property type="entry name" value="Tagatose/fructose_Pkinase"/>
</dbReference>
<dbReference type="PROSITE" id="PS00583">
    <property type="entry name" value="PFKB_KINASES_1"/>
    <property type="match status" value="1"/>
</dbReference>
<comment type="function">
    <text evidence="8">Catalyzes the ATP-dependent phosphorylation of fructose-l-phosphate to fructose-l,6-bisphosphate.</text>
</comment>
<dbReference type="GO" id="GO:0044281">
    <property type="term" value="P:small molecule metabolic process"/>
    <property type="evidence" value="ECO:0007669"/>
    <property type="project" value="UniProtKB-ARBA"/>
</dbReference>
<dbReference type="PANTHER" id="PTHR46566:SF1">
    <property type="entry name" value="1-PHOSPHOFRUCTOKINASE"/>
    <property type="match status" value="1"/>
</dbReference>
<dbReference type="EC" id="2.7.1.144" evidence="7"/>
<evidence type="ECO:0000256" key="2">
    <source>
        <dbReference type="ARBA" id="ARBA00022679"/>
    </source>
</evidence>